<name>A0A4Q7P0A9_9FLAO</name>
<reference evidence="10 11" key="1">
    <citation type="submission" date="2019-02" db="EMBL/GenBank/DDBJ databases">
        <title>Genomic Encyclopedia of Type Strains, Phase IV (KMG-IV): sequencing the most valuable type-strain genomes for metagenomic binning, comparative biology and taxonomic classification.</title>
        <authorList>
            <person name="Goeker M."/>
        </authorList>
    </citation>
    <scope>NUCLEOTIDE SEQUENCE [LARGE SCALE GENOMIC DNA]</scope>
    <source>
        <strain evidence="10 11">DSM 17196</strain>
    </source>
</reference>
<dbReference type="PANTHER" id="PTHR31212">
    <property type="entry name" value="ALPHA-KETOGLUTARATE-DEPENDENT DIOXYGENASE ALKB HOMOLOG 3"/>
    <property type="match status" value="1"/>
</dbReference>
<comment type="cofactor">
    <cofactor evidence="1">
        <name>Fe(2+)</name>
        <dbReference type="ChEBI" id="CHEBI:29033"/>
    </cofactor>
</comment>
<dbReference type="GO" id="GO:0006307">
    <property type="term" value="P:DNA alkylation repair"/>
    <property type="evidence" value="ECO:0007669"/>
    <property type="project" value="InterPro"/>
</dbReference>
<evidence type="ECO:0000256" key="2">
    <source>
        <dbReference type="ARBA" id="ARBA00022723"/>
    </source>
</evidence>
<comment type="caution">
    <text evidence="10">The sequence shown here is derived from an EMBL/GenBank/DDBJ whole genome shotgun (WGS) entry which is preliminary data.</text>
</comment>
<evidence type="ECO:0000256" key="1">
    <source>
        <dbReference type="ARBA" id="ARBA00001954"/>
    </source>
</evidence>
<dbReference type="GO" id="GO:0140097">
    <property type="term" value="F:catalytic activity, acting on DNA"/>
    <property type="evidence" value="ECO:0007669"/>
    <property type="project" value="UniProtKB-ARBA"/>
</dbReference>
<dbReference type="SUPFAM" id="SSF51197">
    <property type="entry name" value="Clavaminate synthase-like"/>
    <property type="match status" value="1"/>
</dbReference>
<dbReference type="GO" id="GO:0051213">
    <property type="term" value="F:dioxygenase activity"/>
    <property type="evidence" value="ECO:0007669"/>
    <property type="project" value="UniProtKB-KW"/>
</dbReference>
<dbReference type="OrthoDB" id="190276at2"/>
<dbReference type="PANTHER" id="PTHR31212:SF4">
    <property type="entry name" value="ALPHA-KETOGLUTARATE-DEPENDENT DIOXYGENASE ALKB HOMOLOG 3"/>
    <property type="match status" value="1"/>
</dbReference>
<keyword evidence="3" id="KW-0227">DNA damage</keyword>
<evidence type="ECO:0000256" key="7">
    <source>
        <dbReference type="ARBA" id="ARBA00023004"/>
    </source>
</evidence>
<dbReference type="GO" id="GO:0016705">
    <property type="term" value="F:oxidoreductase activity, acting on paired donors, with incorporation or reduction of molecular oxygen"/>
    <property type="evidence" value="ECO:0007669"/>
    <property type="project" value="UniProtKB-ARBA"/>
</dbReference>
<dbReference type="GO" id="GO:0046872">
    <property type="term" value="F:metal ion binding"/>
    <property type="evidence" value="ECO:0007669"/>
    <property type="project" value="UniProtKB-KW"/>
</dbReference>
<evidence type="ECO:0000313" key="11">
    <source>
        <dbReference type="Proteomes" id="UP000292262"/>
    </source>
</evidence>
<evidence type="ECO:0000259" key="9">
    <source>
        <dbReference type="PROSITE" id="PS51471"/>
    </source>
</evidence>
<dbReference type="EMBL" id="SGXE01000002">
    <property type="protein sequence ID" value="RZS93115.1"/>
    <property type="molecule type" value="Genomic_DNA"/>
</dbReference>
<dbReference type="GO" id="GO:0016787">
    <property type="term" value="F:hydrolase activity"/>
    <property type="evidence" value="ECO:0007669"/>
    <property type="project" value="UniProtKB-ARBA"/>
</dbReference>
<dbReference type="Gene3D" id="2.60.120.590">
    <property type="entry name" value="Alpha-ketoglutarate-dependent dioxygenase AlkB-like"/>
    <property type="match status" value="1"/>
</dbReference>
<sequence>MKLFEDDNPKNLNLPDAEVAYYPNLIAPGQALNYYNTLLKEVPWQQDDIKVFGKVYSQPRLTALYGNNEKPYSYSNITMKPLPFTPLLLKLKEKVEQHTSANFTTCLLNLYRDGRDSNGWHADDEKELGEHPIIASVSLGASRWFHLKHKKNKELKTKILLESGSLLLMQGETQKNWLHQIPKSKKVTDPRINLTFRVIK</sequence>
<dbReference type="InterPro" id="IPR032854">
    <property type="entry name" value="ALKBH3"/>
</dbReference>
<keyword evidence="11" id="KW-1185">Reference proteome</keyword>
<gene>
    <name evidence="10" type="ORF">EV197_1685</name>
</gene>
<accession>A0A4Q7P0A9</accession>
<evidence type="ECO:0000256" key="4">
    <source>
        <dbReference type="ARBA" id="ARBA00022842"/>
    </source>
</evidence>
<organism evidence="10 11">
    <name type="scientific">Aquimarina brevivitae</name>
    <dbReference type="NCBI Taxonomy" id="323412"/>
    <lineage>
        <taxon>Bacteria</taxon>
        <taxon>Pseudomonadati</taxon>
        <taxon>Bacteroidota</taxon>
        <taxon>Flavobacteriia</taxon>
        <taxon>Flavobacteriales</taxon>
        <taxon>Flavobacteriaceae</taxon>
        <taxon>Aquimarina</taxon>
    </lineage>
</organism>
<protein>
    <submittedName>
        <fullName evidence="10">Alkylated DNA repair dioxygenase AlkB</fullName>
    </submittedName>
</protein>
<keyword evidence="6" id="KW-0560">Oxidoreductase</keyword>
<dbReference type="PROSITE" id="PS51471">
    <property type="entry name" value="FE2OG_OXY"/>
    <property type="match status" value="1"/>
</dbReference>
<dbReference type="InterPro" id="IPR005123">
    <property type="entry name" value="Oxoglu/Fe-dep_dioxygenase_dom"/>
</dbReference>
<keyword evidence="7" id="KW-0408">Iron</keyword>
<dbReference type="InterPro" id="IPR037151">
    <property type="entry name" value="AlkB-like_sf"/>
</dbReference>
<dbReference type="FunFam" id="2.60.120.590:FF:000004">
    <property type="entry name" value="DNA oxidative demethylase ALKBH2"/>
    <property type="match status" value="1"/>
</dbReference>
<evidence type="ECO:0000256" key="6">
    <source>
        <dbReference type="ARBA" id="ARBA00023002"/>
    </source>
</evidence>
<dbReference type="GO" id="GO:0032451">
    <property type="term" value="F:demethylase activity"/>
    <property type="evidence" value="ECO:0007669"/>
    <property type="project" value="UniProtKB-ARBA"/>
</dbReference>
<proteinExistence type="predicted"/>
<feature type="domain" description="Fe2OG dioxygenase" evidence="9">
    <location>
        <begin position="102"/>
        <end position="200"/>
    </location>
</feature>
<dbReference type="RefSeq" id="WP_130286264.1">
    <property type="nucleotide sequence ID" value="NZ_SGXE01000002.1"/>
</dbReference>
<keyword evidence="8" id="KW-0234">DNA repair</keyword>
<dbReference type="Pfam" id="PF13532">
    <property type="entry name" value="2OG-FeII_Oxy_2"/>
    <property type="match status" value="1"/>
</dbReference>
<dbReference type="Proteomes" id="UP000292262">
    <property type="component" value="Unassembled WGS sequence"/>
</dbReference>
<evidence type="ECO:0000313" key="10">
    <source>
        <dbReference type="EMBL" id="RZS93115.1"/>
    </source>
</evidence>
<evidence type="ECO:0000256" key="5">
    <source>
        <dbReference type="ARBA" id="ARBA00022964"/>
    </source>
</evidence>
<evidence type="ECO:0000256" key="3">
    <source>
        <dbReference type="ARBA" id="ARBA00022763"/>
    </source>
</evidence>
<dbReference type="AlphaFoldDB" id="A0A4Q7P0A9"/>
<evidence type="ECO:0000256" key="8">
    <source>
        <dbReference type="ARBA" id="ARBA00023204"/>
    </source>
</evidence>
<keyword evidence="2" id="KW-0479">Metal-binding</keyword>
<dbReference type="InterPro" id="IPR027450">
    <property type="entry name" value="AlkB-like"/>
</dbReference>
<keyword evidence="5 10" id="KW-0223">Dioxygenase</keyword>
<keyword evidence="4" id="KW-0460">Magnesium</keyword>